<sequence length="112" mass="12688">IFPGECFLAHSEEFFNLPNNISAQFILRSTVARCFLEHMQAGFCDAGWHGSQLTFEFKNMLNHHILLIKPGMRIGQMIFFEHEDCGEDSYAKKGNYNNQKGTTAAFSGEGHL</sequence>
<dbReference type="PANTHER" id="PTHR42680:SF3">
    <property type="entry name" value="DCTP DEAMINASE"/>
    <property type="match status" value="1"/>
</dbReference>
<keyword evidence="2" id="KW-0546">Nucleotide metabolism</keyword>
<keyword evidence="1" id="KW-0378">Hydrolase</keyword>
<accession>A0ABT2HC85</accession>
<evidence type="ECO:0000256" key="2">
    <source>
        <dbReference type="ARBA" id="ARBA00023080"/>
    </source>
</evidence>
<protein>
    <recommendedName>
        <fullName evidence="5">dUTPase-like domain-containing protein</fullName>
    </recommendedName>
</protein>
<feature type="non-terminal residue" evidence="3">
    <location>
        <position position="1"/>
    </location>
</feature>
<comment type="caution">
    <text evidence="3">The sequence shown here is derived from an EMBL/GenBank/DDBJ whole genome shotgun (WGS) entry which is preliminary data.</text>
</comment>
<evidence type="ECO:0000313" key="3">
    <source>
        <dbReference type="EMBL" id="MCS5737472.1"/>
    </source>
</evidence>
<evidence type="ECO:0000313" key="4">
    <source>
        <dbReference type="Proteomes" id="UP001165586"/>
    </source>
</evidence>
<evidence type="ECO:0008006" key="5">
    <source>
        <dbReference type="Google" id="ProtNLM"/>
    </source>
</evidence>
<name>A0ABT2HC85_9MICO</name>
<dbReference type="InterPro" id="IPR033704">
    <property type="entry name" value="dUTPase_trimeric"/>
</dbReference>
<dbReference type="Proteomes" id="UP001165586">
    <property type="component" value="Unassembled WGS sequence"/>
</dbReference>
<dbReference type="SUPFAM" id="SSF51283">
    <property type="entry name" value="dUTPase-like"/>
    <property type="match status" value="1"/>
</dbReference>
<dbReference type="Gene3D" id="2.70.40.10">
    <property type="match status" value="1"/>
</dbReference>
<proteinExistence type="predicted"/>
<dbReference type="EMBL" id="JANLCJ010000741">
    <property type="protein sequence ID" value="MCS5737472.1"/>
    <property type="molecule type" value="Genomic_DNA"/>
</dbReference>
<dbReference type="RefSeq" id="WP_407933102.1">
    <property type="nucleotide sequence ID" value="NZ_JANLCJ010000741.1"/>
</dbReference>
<dbReference type="InterPro" id="IPR036157">
    <property type="entry name" value="dUTPase-like_sf"/>
</dbReference>
<organism evidence="3 4">
    <name type="scientific">Herbiconiux daphne</name>
    <dbReference type="NCBI Taxonomy" id="2970914"/>
    <lineage>
        <taxon>Bacteria</taxon>
        <taxon>Bacillati</taxon>
        <taxon>Actinomycetota</taxon>
        <taxon>Actinomycetes</taxon>
        <taxon>Micrococcales</taxon>
        <taxon>Microbacteriaceae</taxon>
        <taxon>Herbiconiux</taxon>
    </lineage>
</organism>
<gene>
    <name evidence="3" type="ORF">N1032_27455</name>
</gene>
<dbReference type="InterPro" id="IPR011962">
    <property type="entry name" value="dCTP_deaminase"/>
</dbReference>
<dbReference type="CDD" id="cd07557">
    <property type="entry name" value="trimeric_dUTPase"/>
    <property type="match status" value="1"/>
</dbReference>
<reference evidence="3" key="1">
    <citation type="submission" date="2022-08" db="EMBL/GenBank/DDBJ databases">
        <authorList>
            <person name="Deng Y."/>
            <person name="Han X.-F."/>
            <person name="Zhang Y.-Q."/>
        </authorList>
    </citation>
    <scope>NUCLEOTIDE SEQUENCE</scope>
    <source>
        <strain evidence="3">CPCC 203386</strain>
    </source>
</reference>
<dbReference type="PANTHER" id="PTHR42680">
    <property type="entry name" value="DCTP DEAMINASE"/>
    <property type="match status" value="1"/>
</dbReference>
<dbReference type="Pfam" id="PF22769">
    <property type="entry name" value="DCD"/>
    <property type="match status" value="1"/>
</dbReference>
<evidence type="ECO:0000256" key="1">
    <source>
        <dbReference type="ARBA" id="ARBA00022801"/>
    </source>
</evidence>
<keyword evidence="4" id="KW-1185">Reference proteome</keyword>